<evidence type="ECO:0000256" key="7">
    <source>
        <dbReference type="SAM" id="Coils"/>
    </source>
</evidence>
<feature type="chain" id="PRO_5045746074" evidence="8">
    <location>
        <begin position="20"/>
        <end position="376"/>
    </location>
</feature>
<evidence type="ECO:0000256" key="3">
    <source>
        <dbReference type="ARBA" id="ARBA00022723"/>
    </source>
</evidence>
<evidence type="ECO:0000256" key="1">
    <source>
        <dbReference type="ARBA" id="ARBA00001947"/>
    </source>
</evidence>
<dbReference type="CDD" id="cd12797">
    <property type="entry name" value="M23_peptidase"/>
    <property type="match status" value="1"/>
</dbReference>
<evidence type="ECO:0000313" key="10">
    <source>
        <dbReference type="EMBL" id="GAA3859743.1"/>
    </source>
</evidence>
<evidence type="ECO:0000256" key="5">
    <source>
        <dbReference type="ARBA" id="ARBA00022833"/>
    </source>
</evidence>
<proteinExistence type="predicted"/>
<dbReference type="Gene3D" id="2.70.70.10">
    <property type="entry name" value="Glucose Permease (Domain IIA)"/>
    <property type="match status" value="1"/>
</dbReference>
<keyword evidence="7" id="KW-0175">Coiled coil</keyword>
<keyword evidence="11" id="KW-1185">Reference proteome</keyword>
<comment type="caution">
    <text evidence="10">The sequence shown here is derived from an EMBL/GenBank/DDBJ whole genome shotgun (WGS) entry which is preliminary data.</text>
</comment>
<dbReference type="InterPro" id="IPR016047">
    <property type="entry name" value="M23ase_b-sheet_dom"/>
</dbReference>
<gene>
    <name evidence="10" type="ORF">GCM10022404_08180</name>
</gene>
<feature type="domain" description="M23ase beta-sheet core" evidence="9">
    <location>
        <begin position="262"/>
        <end position="368"/>
    </location>
</feature>
<keyword evidence="8" id="KW-0732">Signal</keyword>
<evidence type="ECO:0000256" key="6">
    <source>
        <dbReference type="ARBA" id="ARBA00023049"/>
    </source>
</evidence>
<dbReference type="InterPro" id="IPR011055">
    <property type="entry name" value="Dup_hybrid_motif"/>
</dbReference>
<evidence type="ECO:0000256" key="4">
    <source>
        <dbReference type="ARBA" id="ARBA00022801"/>
    </source>
</evidence>
<name>A0ABP7JYU2_9RHOB</name>
<keyword evidence="3" id="KW-0479">Metal-binding</keyword>
<dbReference type="RefSeq" id="WP_344843804.1">
    <property type="nucleotide sequence ID" value="NZ_BAABDF010000003.1"/>
</dbReference>
<dbReference type="EMBL" id="BAABDF010000003">
    <property type="protein sequence ID" value="GAA3859743.1"/>
    <property type="molecule type" value="Genomic_DNA"/>
</dbReference>
<keyword evidence="4" id="KW-0378">Hydrolase</keyword>
<organism evidence="10 11">
    <name type="scientific">Celeribacter arenosi</name>
    <dbReference type="NCBI Taxonomy" id="792649"/>
    <lineage>
        <taxon>Bacteria</taxon>
        <taxon>Pseudomonadati</taxon>
        <taxon>Pseudomonadota</taxon>
        <taxon>Alphaproteobacteria</taxon>
        <taxon>Rhodobacterales</taxon>
        <taxon>Roseobacteraceae</taxon>
        <taxon>Celeribacter</taxon>
    </lineage>
</organism>
<sequence>MKRALAALILSVFASASFAQEPPAADLVRDAMAQFDTAHEGLQAAEGASDRVRALSRVVSAYENGLESMRVALRQAYLREAELSRRFDAESEKVSELLGVLIRLQPDATPEALVHPSGPLSYARAGMLVSAVTPALQAEAEDLRVRLQETSILRELQSEAMAKLEAGLEEVQRARTDLSQAMGNRTELPRRFVTDAVRLDGLIESSQSLADFAEGLAVLDVVDGVIPLPDLDVEKGAWPLPVQGRLLRGSGEADAAGVVRPGWLLATRPRALVVAPAPATVRYRGAFLDYGNVIILEPAKDVLLVFAGLDAIYGEIGEVVQSGAAIGLMGGNSPPLDSFVEAATLGTGSGLSQTLYIEVRVGEKPVDPSEWFSDVR</sequence>
<evidence type="ECO:0000256" key="8">
    <source>
        <dbReference type="SAM" id="SignalP"/>
    </source>
</evidence>
<protein>
    <submittedName>
        <fullName evidence="10">Peptidoglycan DD-metalloendopeptidase family protein</fullName>
    </submittedName>
</protein>
<keyword evidence="2" id="KW-0645">Protease</keyword>
<dbReference type="InterPro" id="IPR050570">
    <property type="entry name" value="Cell_wall_metabolism_enzyme"/>
</dbReference>
<evidence type="ECO:0000259" key="9">
    <source>
        <dbReference type="Pfam" id="PF01551"/>
    </source>
</evidence>
<keyword evidence="5" id="KW-0862">Zinc</keyword>
<feature type="signal peptide" evidence="8">
    <location>
        <begin position="1"/>
        <end position="19"/>
    </location>
</feature>
<accession>A0ABP7JYU2</accession>
<dbReference type="Pfam" id="PF01551">
    <property type="entry name" value="Peptidase_M23"/>
    <property type="match status" value="1"/>
</dbReference>
<evidence type="ECO:0000313" key="11">
    <source>
        <dbReference type="Proteomes" id="UP001399917"/>
    </source>
</evidence>
<dbReference type="PANTHER" id="PTHR21666">
    <property type="entry name" value="PEPTIDASE-RELATED"/>
    <property type="match status" value="1"/>
</dbReference>
<dbReference type="SUPFAM" id="SSF51261">
    <property type="entry name" value="Duplicated hybrid motif"/>
    <property type="match status" value="1"/>
</dbReference>
<dbReference type="PANTHER" id="PTHR21666:SF288">
    <property type="entry name" value="CELL DIVISION PROTEIN YTFB"/>
    <property type="match status" value="1"/>
</dbReference>
<dbReference type="Proteomes" id="UP001399917">
    <property type="component" value="Unassembled WGS sequence"/>
</dbReference>
<reference evidence="11" key="1">
    <citation type="journal article" date="2019" name="Int. J. Syst. Evol. Microbiol.">
        <title>The Global Catalogue of Microorganisms (GCM) 10K type strain sequencing project: providing services to taxonomists for standard genome sequencing and annotation.</title>
        <authorList>
            <consortium name="The Broad Institute Genomics Platform"/>
            <consortium name="The Broad Institute Genome Sequencing Center for Infectious Disease"/>
            <person name="Wu L."/>
            <person name="Ma J."/>
        </authorList>
    </citation>
    <scope>NUCLEOTIDE SEQUENCE [LARGE SCALE GENOMIC DNA]</scope>
    <source>
        <strain evidence="11">JCM 17190</strain>
    </source>
</reference>
<evidence type="ECO:0000256" key="2">
    <source>
        <dbReference type="ARBA" id="ARBA00022670"/>
    </source>
</evidence>
<feature type="coiled-coil region" evidence="7">
    <location>
        <begin position="154"/>
        <end position="181"/>
    </location>
</feature>
<comment type="cofactor">
    <cofactor evidence="1">
        <name>Zn(2+)</name>
        <dbReference type="ChEBI" id="CHEBI:29105"/>
    </cofactor>
</comment>
<keyword evidence="6" id="KW-0482">Metalloprotease</keyword>